<sequence length="270" mass="28278">AQRAAGAAPFTPRTPGSGAAAAVGRPGGSAASPGPLAAATPRTDGSPQAPEPRLQGGGGSGNMARSLQRVRAALEGMPGSPTGTEERLGFALAIAGAVFITVPRGVSIGEVCVRPSRMSWNTTKSTYQLKLLAMVPVYNPNYLKAHIEGELRVLFYNTEAGKQSMGSVKLPARSSPAIIDVTIDASDVPSDYILAILSQCSTFPEVLIFFLQGNLTARYLFQRQHLTAIDTYFLIDCRNGGGMQPDDGPPSATPAPLALERLRGLDPGWC</sequence>
<feature type="domain" description="Transmembrane protein 106 C-terminal" evidence="2">
    <location>
        <begin position="103"/>
        <end position="239"/>
    </location>
</feature>
<evidence type="ECO:0000313" key="4">
    <source>
        <dbReference type="Proteomes" id="UP000279271"/>
    </source>
</evidence>
<dbReference type="PANTHER" id="PTHR28556">
    <property type="entry name" value="TRANSMEMBRANE PROTEIN 106B"/>
    <property type="match status" value="1"/>
</dbReference>
<evidence type="ECO:0000256" key="1">
    <source>
        <dbReference type="SAM" id="MobiDB-lite"/>
    </source>
</evidence>
<feature type="compositionally biased region" description="Low complexity" evidence="1">
    <location>
        <begin position="15"/>
        <end position="39"/>
    </location>
</feature>
<dbReference type="InterPro" id="IPR009790">
    <property type="entry name" value="TMEM106"/>
</dbReference>
<gene>
    <name evidence="3" type="ORF">APUTEX25_001678</name>
</gene>
<accession>A0A3M7KP02</accession>
<dbReference type="InterPro" id="IPR048509">
    <property type="entry name" value="TMEM106_C"/>
</dbReference>
<comment type="caution">
    <text evidence="3">The sequence shown here is derived from an EMBL/GenBank/DDBJ whole genome shotgun (WGS) entry which is preliminary data.</text>
</comment>
<dbReference type="PANTHER" id="PTHR28556:SF4">
    <property type="entry name" value="TRANSMEMBRANE PROTEIN 106A"/>
    <property type="match status" value="1"/>
</dbReference>
<evidence type="ECO:0000313" key="3">
    <source>
        <dbReference type="EMBL" id="RMZ52288.1"/>
    </source>
</evidence>
<dbReference type="AlphaFoldDB" id="A0A3M7KP02"/>
<proteinExistence type="predicted"/>
<feature type="region of interest" description="Disordered" evidence="1">
    <location>
        <begin position="1"/>
        <end position="63"/>
    </location>
</feature>
<dbReference type="Proteomes" id="UP000279271">
    <property type="component" value="Unassembled WGS sequence"/>
</dbReference>
<reference evidence="4" key="1">
    <citation type="journal article" date="2018" name="Algal Res.">
        <title>Characterization of plant carbon substrate utilization by Auxenochlorella protothecoides.</title>
        <authorList>
            <person name="Vogler B.W."/>
            <person name="Starkenburg S.R."/>
            <person name="Sudasinghe N."/>
            <person name="Schambach J.Y."/>
            <person name="Rollin J.A."/>
            <person name="Pattathil S."/>
            <person name="Barry A.N."/>
        </authorList>
    </citation>
    <scope>NUCLEOTIDE SEQUENCE [LARGE SCALE GENOMIC DNA]</scope>
    <source>
        <strain evidence="4">UTEX 25</strain>
    </source>
</reference>
<organism evidence="3 4">
    <name type="scientific">Auxenochlorella protothecoides</name>
    <name type="common">Green microalga</name>
    <name type="synonym">Chlorella protothecoides</name>
    <dbReference type="NCBI Taxonomy" id="3075"/>
    <lineage>
        <taxon>Eukaryota</taxon>
        <taxon>Viridiplantae</taxon>
        <taxon>Chlorophyta</taxon>
        <taxon>core chlorophytes</taxon>
        <taxon>Trebouxiophyceae</taxon>
        <taxon>Chlorellales</taxon>
        <taxon>Chlorellaceae</taxon>
        <taxon>Auxenochlorella</taxon>
    </lineage>
</organism>
<dbReference type="EMBL" id="QOKY01000213">
    <property type="protein sequence ID" value="RMZ52288.1"/>
    <property type="molecule type" value="Genomic_DNA"/>
</dbReference>
<protein>
    <recommendedName>
        <fullName evidence="2">Transmembrane protein 106 C-terminal domain-containing protein</fullName>
    </recommendedName>
</protein>
<evidence type="ECO:0000259" key="2">
    <source>
        <dbReference type="Pfam" id="PF07092"/>
    </source>
</evidence>
<name>A0A3M7KP02_AUXPR</name>
<feature type="non-terminal residue" evidence="3">
    <location>
        <position position="1"/>
    </location>
</feature>
<dbReference type="Pfam" id="PF07092">
    <property type="entry name" value="TMEM106"/>
    <property type="match status" value="1"/>
</dbReference>